<dbReference type="EMBL" id="LRQT01000002">
    <property type="protein sequence ID" value="KXA65593.1"/>
    <property type="molecule type" value="Genomic_DNA"/>
</dbReference>
<dbReference type="CDD" id="cd01448">
    <property type="entry name" value="TST_Repeat_1"/>
    <property type="match status" value="1"/>
</dbReference>
<dbReference type="PATRIC" id="fig|39777.7.peg.75"/>
<keyword evidence="1" id="KW-0808">Transferase</keyword>
<accession>A0A133S7G2</accession>
<feature type="domain" description="Rhodanese" evidence="3">
    <location>
        <begin position="18"/>
        <end position="128"/>
    </location>
</feature>
<dbReference type="SMART" id="SM00450">
    <property type="entry name" value="RHOD"/>
    <property type="match status" value="2"/>
</dbReference>
<dbReference type="Pfam" id="PF00581">
    <property type="entry name" value="Rhodanese"/>
    <property type="match status" value="2"/>
</dbReference>
<evidence type="ECO:0000259" key="3">
    <source>
        <dbReference type="PROSITE" id="PS50206"/>
    </source>
</evidence>
<dbReference type="GO" id="GO:0004792">
    <property type="term" value="F:thiosulfate-cyanide sulfurtransferase activity"/>
    <property type="evidence" value="ECO:0007669"/>
    <property type="project" value="TreeGrafter"/>
</dbReference>
<sequence>MKGVIMSNFITPNELLPIMDEVIILDARGFQDYKRGHIKGAFPVDIDKDLTGPIGEHGGRHPLPDMEQLAKTFETFGINENSKVVVYDSWIFLAGRLWWTLRYMGLKDVRVLSGGIERWVKEGHLLTKEPTPLPTEPTTFNYTLQTDMTMSRNEVLEASKSGSHVIVDARAPERYDGSVVDVMDGMTGHIPGAVNHFYESGYTSEGPRSIKDLETEFYNEIYQQKPVVTYCGSGVTACNALLVMSEAGLNSALYVGSSSDWVTYDEFPIQTGVETL</sequence>
<evidence type="ECO:0000256" key="2">
    <source>
        <dbReference type="ARBA" id="ARBA00022737"/>
    </source>
</evidence>
<dbReference type="PROSITE" id="PS50206">
    <property type="entry name" value="RHODANESE_3"/>
    <property type="match status" value="2"/>
</dbReference>
<gene>
    <name evidence="4" type="ORF">HMPREF3233_00075</name>
</gene>
<dbReference type="InterPro" id="IPR001763">
    <property type="entry name" value="Rhodanese-like_dom"/>
</dbReference>
<evidence type="ECO:0000313" key="5">
    <source>
        <dbReference type="Proteomes" id="UP000070226"/>
    </source>
</evidence>
<dbReference type="PANTHER" id="PTHR11364:SF27">
    <property type="entry name" value="SULFURTRANSFERASE"/>
    <property type="match status" value="1"/>
</dbReference>
<name>A0A133S7G2_9FIRM</name>
<comment type="caution">
    <text evidence="4">The sequence shown here is derived from an EMBL/GenBank/DDBJ whole genome shotgun (WGS) entry which is preliminary data.</text>
</comment>
<dbReference type="STRING" id="39777.B7L28_07940"/>
<dbReference type="PANTHER" id="PTHR11364">
    <property type="entry name" value="THIOSULFATE SULFERTANSFERASE"/>
    <property type="match status" value="1"/>
</dbReference>
<dbReference type="Gene3D" id="3.40.250.10">
    <property type="entry name" value="Rhodanese-like domain"/>
    <property type="match status" value="2"/>
</dbReference>
<protein>
    <submittedName>
        <fullName evidence="4">Rhodanese-like protein</fullName>
    </submittedName>
</protein>
<dbReference type="AlphaFoldDB" id="A0A133S7G2"/>
<evidence type="ECO:0000313" key="4">
    <source>
        <dbReference type="EMBL" id="KXA65593.1"/>
    </source>
</evidence>
<evidence type="ECO:0000256" key="1">
    <source>
        <dbReference type="ARBA" id="ARBA00022679"/>
    </source>
</evidence>
<reference evidence="4 5" key="1">
    <citation type="submission" date="2016-01" db="EMBL/GenBank/DDBJ databases">
        <authorList>
            <person name="Oliw E.H."/>
        </authorList>
    </citation>
    <scope>NUCLEOTIDE SEQUENCE [LARGE SCALE GENOMIC DNA]</scope>
    <source>
        <strain evidence="4 5">CMW7756B</strain>
    </source>
</reference>
<dbReference type="InterPro" id="IPR036873">
    <property type="entry name" value="Rhodanese-like_dom_sf"/>
</dbReference>
<dbReference type="Proteomes" id="UP000070226">
    <property type="component" value="Unassembled WGS sequence"/>
</dbReference>
<proteinExistence type="predicted"/>
<organism evidence="4">
    <name type="scientific">Veillonella atypica</name>
    <dbReference type="NCBI Taxonomy" id="39777"/>
    <lineage>
        <taxon>Bacteria</taxon>
        <taxon>Bacillati</taxon>
        <taxon>Bacillota</taxon>
        <taxon>Negativicutes</taxon>
        <taxon>Veillonellales</taxon>
        <taxon>Veillonellaceae</taxon>
        <taxon>Veillonella</taxon>
    </lineage>
</organism>
<keyword evidence="2" id="KW-0677">Repeat</keyword>
<dbReference type="InterPro" id="IPR045078">
    <property type="entry name" value="TST/MPST-like"/>
</dbReference>
<feature type="domain" description="Rhodanese" evidence="3">
    <location>
        <begin position="160"/>
        <end position="263"/>
    </location>
</feature>
<dbReference type="SUPFAM" id="SSF52821">
    <property type="entry name" value="Rhodanese/Cell cycle control phosphatase"/>
    <property type="match status" value="2"/>
</dbReference>